<dbReference type="EMBL" id="VANU01000005">
    <property type="protein sequence ID" value="TLP36883.1"/>
    <property type="molecule type" value="Genomic_DNA"/>
</dbReference>
<dbReference type="Gene3D" id="3.30.300.20">
    <property type="match status" value="1"/>
</dbReference>
<name>A0A5R8XYT4_9BACT</name>
<dbReference type="AlphaFoldDB" id="A0A5R8XYT4"/>
<dbReference type="Pfam" id="PF18472">
    <property type="entry name" value="HP1451_C"/>
    <property type="match status" value="1"/>
</dbReference>
<sequence length="300" mass="35140">MKQFEAKTLEEVYELASNEFGCSITQLNIDIVQQPSKGFLGFGKKDAIITATPKYNNNRRRDKKPREHKFKKKDIKIEEVSKKIEDSNKEEQRRAAQKRRRDEKRKEQPKLRDVPNVESKEKIFDNFYGEDASKNEIAKIVVKKDKQDILNEVDAGLKSLFEDTCYGIENIKVEFYDEDTLYIEFTGDDSALLIGKEGYRYKALSYILFNWINEKYGLMLRLEVAEFLKNQETAIYAYLEPVIETIKEKGSFKTKPLDGILVHIALKKLRDEFPEKYVAVKTNIRGDKYVLVNEYKSKEQ</sequence>
<dbReference type="Gene3D" id="3.30.1370.180">
    <property type="match status" value="1"/>
</dbReference>
<dbReference type="InterPro" id="IPR038247">
    <property type="entry name" value="Jag_N_dom_sf"/>
</dbReference>
<dbReference type="InterPro" id="IPR040977">
    <property type="entry name" value="HP1451_C"/>
</dbReference>
<comment type="caution">
    <text evidence="3">The sequence shown here is derived from an EMBL/GenBank/DDBJ whole genome shotgun (WGS) entry which is preliminary data.</text>
</comment>
<evidence type="ECO:0000313" key="3">
    <source>
        <dbReference type="EMBL" id="TLP36883.1"/>
    </source>
</evidence>
<feature type="region of interest" description="Disordered" evidence="1">
    <location>
        <begin position="86"/>
        <end position="115"/>
    </location>
</feature>
<dbReference type="InterPro" id="IPR032782">
    <property type="entry name" value="KhpB_N"/>
</dbReference>
<dbReference type="PANTHER" id="PTHR35800">
    <property type="entry name" value="PROTEIN JAG"/>
    <property type="match status" value="1"/>
</dbReference>
<dbReference type="Proteomes" id="UP000308901">
    <property type="component" value="Unassembled WGS sequence"/>
</dbReference>
<proteinExistence type="predicted"/>
<organism evidence="3 4">
    <name type="scientific">Arcobacter arenosus</name>
    <dbReference type="NCBI Taxonomy" id="2576037"/>
    <lineage>
        <taxon>Bacteria</taxon>
        <taxon>Pseudomonadati</taxon>
        <taxon>Campylobacterota</taxon>
        <taxon>Epsilonproteobacteria</taxon>
        <taxon>Campylobacterales</taxon>
        <taxon>Arcobacteraceae</taxon>
        <taxon>Arcobacter</taxon>
    </lineage>
</organism>
<evidence type="ECO:0000256" key="1">
    <source>
        <dbReference type="SAM" id="MobiDB-lite"/>
    </source>
</evidence>
<accession>A0A5R8XYT4</accession>
<dbReference type="SMART" id="SM01245">
    <property type="entry name" value="Jag_N"/>
    <property type="match status" value="1"/>
</dbReference>
<dbReference type="Pfam" id="PF14804">
    <property type="entry name" value="Jag_N"/>
    <property type="match status" value="1"/>
</dbReference>
<dbReference type="InterPro" id="IPR039247">
    <property type="entry name" value="KhpB"/>
</dbReference>
<protein>
    <submittedName>
        <fullName evidence="3">Protein jag</fullName>
    </submittedName>
</protein>
<feature type="compositionally biased region" description="Basic and acidic residues" evidence="1">
    <location>
        <begin position="104"/>
        <end position="115"/>
    </location>
</feature>
<dbReference type="Gene3D" id="3.30.30.80">
    <property type="entry name" value="probable RNA-binding protein from clostridium symbiosum atcc 14940"/>
    <property type="match status" value="1"/>
</dbReference>
<gene>
    <name evidence="3" type="ORF">FDK22_11580</name>
</gene>
<dbReference type="PANTHER" id="PTHR35800:SF1">
    <property type="entry name" value="RNA-BINDING PROTEIN KHPB"/>
    <property type="match status" value="1"/>
</dbReference>
<keyword evidence="4" id="KW-1185">Reference proteome</keyword>
<feature type="domain" description="RNA-binding protein KhpB N-terminal" evidence="2">
    <location>
        <begin position="3"/>
        <end position="54"/>
    </location>
</feature>
<reference evidence="3 4" key="1">
    <citation type="submission" date="2019-05" db="EMBL/GenBank/DDBJ databases">
        <title>Arcobacter sp. nov., isolated from sea sediment.</title>
        <authorList>
            <person name="Kim W."/>
        </authorList>
    </citation>
    <scope>NUCLEOTIDE SEQUENCE [LARGE SCALE GENOMIC DNA]</scope>
    <source>
        <strain evidence="3 4">CAU 1517</strain>
    </source>
</reference>
<evidence type="ECO:0000313" key="4">
    <source>
        <dbReference type="Proteomes" id="UP000308901"/>
    </source>
</evidence>
<dbReference type="GO" id="GO:0003723">
    <property type="term" value="F:RNA binding"/>
    <property type="evidence" value="ECO:0007669"/>
    <property type="project" value="InterPro"/>
</dbReference>
<evidence type="ECO:0000259" key="2">
    <source>
        <dbReference type="SMART" id="SM01245"/>
    </source>
</evidence>
<dbReference type="InterPro" id="IPR015946">
    <property type="entry name" value="KH_dom-like_a/b"/>
</dbReference>
<dbReference type="RefSeq" id="WP_138153138.1">
    <property type="nucleotide sequence ID" value="NZ_CBDDKQ010000003.1"/>
</dbReference>
<dbReference type="OrthoDB" id="5329502at2"/>